<protein>
    <submittedName>
        <fullName evidence="1">Uncharacterized protein</fullName>
    </submittedName>
</protein>
<comment type="caution">
    <text evidence="1">The sequence shown here is derived from an EMBL/GenBank/DDBJ whole genome shotgun (WGS) entry which is preliminary data.</text>
</comment>
<dbReference type="EMBL" id="BNBF01000003">
    <property type="protein sequence ID" value="GHG40091.1"/>
    <property type="molecule type" value="Genomic_DNA"/>
</dbReference>
<keyword evidence="2" id="KW-1185">Reference proteome</keyword>
<reference evidence="2" key="1">
    <citation type="journal article" date="2019" name="Int. J. Syst. Evol. Microbiol.">
        <title>The Global Catalogue of Microorganisms (GCM) 10K type strain sequencing project: providing services to taxonomists for standard genome sequencing and annotation.</title>
        <authorList>
            <consortium name="The Broad Institute Genomics Platform"/>
            <consortium name="The Broad Institute Genome Sequencing Center for Infectious Disease"/>
            <person name="Wu L."/>
            <person name="Ma J."/>
        </authorList>
    </citation>
    <scope>NUCLEOTIDE SEQUENCE [LARGE SCALE GENOMIC DNA]</scope>
    <source>
        <strain evidence="2">JCM 4253</strain>
    </source>
</reference>
<name>A0A919C312_9ACTN</name>
<organism evidence="1 2">
    <name type="scientific">Streptomyces capoamus</name>
    <dbReference type="NCBI Taxonomy" id="68183"/>
    <lineage>
        <taxon>Bacteria</taxon>
        <taxon>Bacillati</taxon>
        <taxon>Actinomycetota</taxon>
        <taxon>Actinomycetes</taxon>
        <taxon>Kitasatosporales</taxon>
        <taxon>Streptomycetaceae</taxon>
        <taxon>Streptomyces</taxon>
    </lineage>
</organism>
<sequence length="80" mass="8757">MGADRARFTQGPGDPLRGALQSDGAAHAALRALRVGEMAARYLPEDKVAAFVEYDRANLGEHFLIYMRPEHWVAADLGAF</sequence>
<dbReference type="Proteomes" id="UP000619355">
    <property type="component" value="Unassembled WGS sequence"/>
</dbReference>
<proteinExistence type="predicted"/>
<evidence type="ECO:0000313" key="2">
    <source>
        <dbReference type="Proteomes" id="UP000619355"/>
    </source>
</evidence>
<dbReference type="AlphaFoldDB" id="A0A919C312"/>
<gene>
    <name evidence="1" type="ORF">GCM10018980_14100</name>
</gene>
<accession>A0A919C312</accession>
<evidence type="ECO:0000313" key="1">
    <source>
        <dbReference type="EMBL" id="GHG40091.1"/>
    </source>
</evidence>